<feature type="binding site" evidence="10">
    <location>
        <position position="245"/>
    </location>
    <ligand>
        <name>beta-D-galactose</name>
        <dbReference type="ChEBI" id="CHEBI:27667"/>
    </ligand>
</feature>
<evidence type="ECO:0000256" key="9">
    <source>
        <dbReference type="PIRSR" id="PIRSR005096-1"/>
    </source>
</evidence>
<dbReference type="GO" id="GO:0030246">
    <property type="term" value="F:carbohydrate binding"/>
    <property type="evidence" value="ECO:0007669"/>
    <property type="project" value="InterPro"/>
</dbReference>
<dbReference type="GO" id="GO:0033499">
    <property type="term" value="P:galactose catabolic process via UDP-galactose, Leloir pathway"/>
    <property type="evidence" value="ECO:0007669"/>
    <property type="project" value="TreeGrafter"/>
</dbReference>
<dbReference type="Proteomes" id="UP000248536">
    <property type="component" value="Chromosome"/>
</dbReference>
<dbReference type="PANTHER" id="PTHR10091">
    <property type="entry name" value="ALDOSE-1-EPIMERASE"/>
    <property type="match status" value="1"/>
</dbReference>
<evidence type="ECO:0000256" key="4">
    <source>
        <dbReference type="ARBA" id="ARBA00011245"/>
    </source>
</evidence>
<organism evidence="12 13">
    <name type="scientific">Flagellimonas maritima</name>
    <dbReference type="NCBI Taxonomy" id="1383885"/>
    <lineage>
        <taxon>Bacteria</taxon>
        <taxon>Pseudomonadati</taxon>
        <taxon>Bacteroidota</taxon>
        <taxon>Flavobacteriia</taxon>
        <taxon>Flavobacteriales</taxon>
        <taxon>Flavobacteriaceae</taxon>
        <taxon>Flagellimonas</taxon>
    </lineage>
</organism>
<evidence type="ECO:0000313" key="13">
    <source>
        <dbReference type="Proteomes" id="UP000248536"/>
    </source>
</evidence>
<evidence type="ECO:0000256" key="6">
    <source>
        <dbReference type="ARBA" id="ARBA00023235"/>
    </source>
</evidence>
<feature type="binding site" evidence="11">
    <location>
        <begin position="76"/>
        <end position="77"/>
    </location>
    <ligand>
        <name>beta-D-galactose</name>
        <dbReference type="ChEBI" id="CHEBI:27667"/>
    </ligand>
</feature>
<evidence type="ECO:0000313" key="12">
    <source>
        <dbReference type="EMBL" id="AWX43695.1"/>
    </source>
</evidence>
<evidence type="ECO:0000256" key="8">
    <source>
        <dbReference type="PIRNR" id="PIRNR005096"/>
    </source>
</evidence>
<evidence type="ECO:0000256" key="11">
    <source>
        <dbReference type="PIRSR" id="PIRSR005096-3"/>
    </source>
</evidence>
<dbReference type="InterPro" id="IPR015443">
    <property type="entry name" value="Aldose_1-epimerase"/>
</dbReference>
<evidence type="ECO:0000256" key="7">
    <source>
        <dbReference type="ARBA" id="ARBA00023277"/>
    </source>
</evidence>
<comment type="catalytic activity">
    <reaction evidence="8">
        <text>alpha-D-glucose = beta-D-glucose</text>
        <dbReference type="Rhea" id="RHEA:10264"/>
        <dbReference type="ChEBI" id="CHEBI:15903"/>
        <dbReference type="ChEBI" id="CHEBI:17925"/>
        <dbReference type="EC" id="5.1.3.3"/>
    </reaction>
</comment>
<dbReference type="GO" id="GO:0006006">
    <property type="term" value="P:glucose metabolic process"/>
    <property type="evidence" value="ECO:0007669"/>
    <property type="project" value="TreeGrafter"/>
</dbReference>
<feature type="active site" description="Proton acceptor" evidence="9">
    <location>
        <position position="310"/>
    </location>
</feature>
<comment type="pathway">
    <text evidence="2 8">Carbohydrate metabolism; hexose metabolism.</text>
</comment>
<evidence type="ECO:0000256" key="10">
    <source>
        <dbReference type="PIRSR" id="PIRSR005096-2"/>
    </source>
</evidence>
<keyword evidence="5" id="KW-0106">Calcium</keyword>
<accession>A0A2Z4LP97</accession>
<comment type="cofactor">
    <cofactor evidence="1">
        <name>Ca(2+)</name>
        <dbReference type="ChEBI" id="CHEBI:29108"/>
    </cofactor>
</comment>
<protein>
    <recommendedName>
        <fullName evidence="8">Aldose 1-epimerase</fullName>
        <ecNumber evidence="8">5.1.3.3</ecNumber>
    </recommendedName>
</protein>
<dbReference type="InterPro" id="IPR011013">
    <property type="entry name" value="Gal_mutarotase_sf_dom"/>
</dbReference>
<dbReference type="PIRSF" id="PIRSF005096">
    <property type="entry name" value="GALM"/>
    <property type="match status" value="1"/>
</dbReference>
<evidence type="ECO:0000256" key="1">
    <source>
        <dbReference type="ARBA" id="ARBA00001913"/>
    </source>
</evidence>
<comment type="similarity">
    <text evidence="3 8">Belongs to the aldose epimerase family.</text>
</comment>
<reference evidence="12 13" key="1">
    <citation type="submission" date="2018-06" db="EMBL/GenBank/DDBJ databases">
        <title>Spongiibacterium sp. HME9304 Genome sequencing and assembly.</title>
        <authorList>
            <person name="Kang H."/>
            <person name="Kim H."/>
            <person name="Joh K."/>
        </authorList>
    </citation>
    <scope>NUCLEOTIDE SEQUENCE [LARGE SCALE GENOMIC DNA]</scope>
    <source>
        <strain evidence="12 13">HME9304</strain>
    </source>
</reference>
<keyword evidence="6 8" id="KW-0413">Isomerase</keyword>
<keyword evidence="13" id="KW-1185">Reference proteome</keyword>
<dbReference type="KEGG" id="spon:HME9304_00686"/>
<dbReference type="UniPathway" id="UPA00242"/>
<dbReference type="PANTHER" id="PTHR10091:SF0">
    <property type="entry name" value="GALACTOSE MUTAROTASE"/>
    <property type="match status" value="1"/>
</dbReference>
<dbReference type="CDD" id="cd09019">
    <property type="entry name" value="galactose_mutarotase_like"/>
    <property type="match status" value="1"/>
</dbReference>
<dbReference type="EMBL" id="CP030104">
    <property type="protein sequence ID" value="AWX43695.1"/>
    <property type="molecule type" value="Genomic_DNA"/>
</dbReference>
<dbReference type="InterPro" id="IPR047215">
    <property type="entry name" value="Galactose_mutarotase-like"/>
</dbReference>
<dbReference type="GO" id="GO:0004034">
    <property type="term" value="F:aldose 1-epimerase activity"/>
    <property type="evidence" value="ECO:0007669"/>
    <property type="project" value="UniProtKB-EC"/>
</dbReference>
<feature type="active site" description="Proton donor" evidence="9">
    <location>
        <position position="173"/>
    </location>
</feature>
<keyword evidence="7 8" id="KW-0119">Carbohydrate metabolism</keyword>
<dbReference type="InterPro" id="IPR008183">
    <property type="entry name" value="Aldose_1/G6P_1-epimerase"/>
</dbReference>
<dbReference type="AlphaFoldDB" id="A0A2Z4LP97"/>
<evidence type="ECO:0000256" key="3">
    <source>
        <dbReference type="ARBA" id="ARBA00006206"/>
    </source>
</evidence>
<dbReference type="NCBIfam" id="NF008277">
    <property type="entry name" value="PRK11055.1"/>
    <property type="match status" value="1"/>
</dbReference>
<dbReference type="Pfam" id="PF01263">
    <property type="entry name" value="Aldose_epim"/>
    <property type="match status" value="1"/>
</dbReference>
<sequence length="347" mass="38945">MISLYGIYILKVNIHTLKNKHGLSASFITYGQRLTSLRVPDKNGDFTNIVLGYQNPEEYIRNEPNYFGALIGRYGNRIGGGQFSIEGKVYKLDINQGENHLHGGINGFHSKTWDIKHLKENKIEFFGVSSHMEDGYPGNLNITVTYTLTDENELIIQYRAFTDIITHVNLTNHSFFNLKGAGIGTIENHVVKINSESYIPVDDAMIPKGNIASVAGTPFDFRKPKRTGKNIDDKNEQLVFGQGYDHCYVLKKEKKNLSKPQFAAKVIEPSSGRTLEVHTDEPGIQFYTGNFLSADKNGNSFIKRGALCLETQHFPDSPNNPNFPSTLLSPNELYTSTCIYKFGLAHI</sequence>
<dbReference type="InterPro" id="IPR014718">
    <property type="entry name" value="GH-type_carb-bd"/>
</dbReference>
<proteinExistence type="inferred from homology"/>
<gene>
    <name evidence="12" type="primary">galM</name>
    <name evidence="12" type="ORF">HME9304_00686</name>
</gene>
<dbReference type="SUPFAM" id="SSF74650">
    <property type="entry name" value="Galactose mutarotase-like"/>
    <property type="match status" value="1"/>
</dbReference>
<evidence type="ECO:0000256" key="5">
    <source>
        <dbReference type="ARBA" id="ARBA00022837"/>
    </source>
</evidence>
<comment type="subunit">
    <text evidence="4">Monomer.</text>
</comment>
<name>A0A2Z4LP97_9FLAO</name>
<dbReference type="EC" id="5.1.3.3" evidence="8"/>
<evidence type="ECO:0000256" key="2">
    <source>
        <dbReference type="ARBA" id="ARBA00005028"/>
    </source>
</evidence>
<dbReference type="Gene3D" id="2.70.98.10">
    <property type="match status" value="1"/>
</dbReference>